<proteinExistence type="predicted"/>
<name>A0A154L291_9PROT</name>
<comment type="caution">
    <text evidence="1">The sequence shown here is derived from an EMBL/GenBank/DDBJ whole genome shotgun (WGS) entry which is preliminary data.</text>
</comment>
<dbReference type="Pfam" id="PF11294">
    <property type="entry name" value="DUF3095"/>
    <property type="match status" value="1"/>
</dbReference>
<reference evidence="1 2" key="1">
    <citation type="submission" date="2015-12" db="EMBL/GenBank/DDBJ databases">
        <title>Genome sequence of Thalassospira lucentensis MCCC 1A02072.</title>
        <authorList>
            <person name="Lu L."/>
            <person name="Lai Q."/>
            <person name="Shao Z."/>
            <person name="Qian P."/>
        </authorList>
    </citation>
    <scope>NUCLEOTIDE SEQUENCE [LARGE SCALE GENOMIC DNA]</scope>
    <source>
        <strain evidence="1 2">MCCC 1A02072</strain>
    </source>
</reference>
<evidence type="ECO:0000313" key="2">
    <source>
        <dbReference type="Proteomes" id="UP000076335"/>
    </source>
</evidence>
<dbReference type="Proteomes" id="UP000076335">
    <property type="component" value="Unassembled WGS sequence"/>
</dbReference>
<accession>A0A154L291</accession>
<dbReference type="AlphaFoldDB" id="A0A154L291"/>
<dbReference type="OrthoDB" id="5342145at2"/>
<protein>
    <recommendedName>
        <fullName evidence="3">Adenylate cyclase</fullName>
    </recommendedName>
</protein>
<sequence>MPVNNPYLDIPVFNDFAKVLDPSIYHELPDDWWVGTSDIAGSTKAVAAGRFKDVNMVGASVICAVSNALGHSDYPFIFGGDGAGFACPPDHIDAVRDALAATATWANEALGFDLRVALIRIAEIRATGRNVRVARYAVSPPVSYAMFSGRGMKWAEDRMKQGNNLVAPAPAGTQPNLSGLSCRWSPIKATKDSEILSIIVLPGEDRPLFDICAAKLFDILDSSPRKSSPIPAAGPAFKFPPSGLRLEALATRAPGGSLFKAWAQALYISLIALILFKTGKSVGGFDPVRYRDYTALNTDFRKFGDGLWMTVNCTPDQSRDIEDLLLEAEQHGDIHFGVHHQKTALMTCIVPSVTNDAHFHFLDGGEGGYTAAATACKTKMQKMADALKQARHASNISPDPA</sequence>
<organism evidence="1 2">
    <name type="scientific">Thalassospira lucentensis</name>
    <dbReference type="NCBI Taxonomy" id="168935"/>
    <lineage>
        <taxon>Bacteria</taxon>
        <taxon>Pseudomonadati</taxon>
        <taxon>Pseudomonadota</taxon>
        <taxon>Alphaproteobacteria</taxon>
        <taxon>Rhodospirillales</taxon>
        <taxon>Thalassospiraceae</taxon>
        <taxon>Thalassospira</taxon>
    </lineage>
</organism>
<evidence type="ECO:0000313" key="1">
    <source>
        <dbReference type="EMBL" id="KZB62206.1"/>
    </source>
</evidence>
<gene>
    <name evidence="1" type="ORF">AUP42_04435</name>
</gene>
<evidence type="ECO:0008006" key="3">
    <source>
        <dbReference type="Google" id="ProtNLM"/>
    </source>
</evidence>
<dbReference type="RefSeq" id="WP_062952784.1">
    <property type="nucleotide sequence ID" value="NZ_LPVY01000021.1"/>
</dbReference>
<dbReference type="EMBL" id="LPVY01000021">
    <property type="protein sequence ID" value="KZB62206.1"/>
    <property type="molecule type" value="Genomic_DNA"/>
</dbReference>
<dbReference type="InterPro" id="IPR021445">
    <property type="entry name" value="DUF3095"/>
</dbReference>